<gene>
    <name evidence="3" type="ORF">ElyMa_005958900</name>
</gene>
<sequence>MVVIAIFLQLVLLAITECSVAHPEDALAYTYNLTAGIIHTKMLRNSLDLGSLHRRVRRYTYKRHRGVNQEEATYLLEKHTEYRSMQNASNMLHMVWNYDLQKLAQGYADRCTWGHSDKKYRQNVGGFERVGENLFAGNYTFDITRPIKMWYDEIKDYDYATKFCPENKVCGHYTQVSVSILFNMMEFKGRAACE</sequence>
<organism evidence="3 4">
    <name type="scientific">Elysia marginata</name>
    <dbReference type="NCBI Taxonomy" id="1093978"/>
    <lineage>
        <taxon>Eukaryota</taxon>
        <taxon>Metazoa</taxon>
        <taxon>Spiralia</taxon>
        <taxon>Lophotrochozoa</taxon>
        <taxon>Mollusca</taxon>
        <taxon>Gastropoda</taxon>
        <taxon>Heterobranchia</taxon>
        <taxon>Euthyneura</taxon>
        <taxon>Panpulmonata</taxon>
        <taxon>Sacoglossa</taxon>
        <taxon>Placobranchoidea</taxon>
        <taxon>Plakobranchidae</taxon>
        <taxon>Elysia</taxon>
    </lineage>
</organism>
<dbReference type="Gene3D" id="3.40.33.10">
    <property type="entry name" value="CAP"/>
    <property type="match status" value="1"/>
</dbReference>
<dbReference type="InterPro" id="IPR001283">
    <property type="entry name" value="CRISP-related"/>
</dbReference>
<comment type="caution">
    <text evidence="3">The sequence shown here is derived from an EMBL/GenBank/DDBJ whole genome shotgun (WGS) entry which is preliminary data.</text>
</comment>
<dbReference type="InterPro" id="IPR035940">
    <property type="entry name" value="CAP_sf"/>
</dbReference>
<dbReference type="SMART" id="SM00198">
    <property type="entry name" value="SCP"/>
    <property type="match status" value="1"/>
</dbReference>
<dbReference type="PRINTS" id="PR00837">
    <property type="entry name" value="V5TPXLIKE"/>
</dbReference>
<feature type="domain" description="SCP" evidence="2">
    <location>
        <begin position="70"/>
        <end position="186"/>
    </location>
</feature>
<evidence type="ECO:0000313" key="3">
    <source>
        <dbReference type="EMBL" id="GFR82733.1"/>
    </source>
</evidence>
<evidence type="ECO:0000256" key="1">
    <source>
        <dbReference type="SAM" id="SignalP"/>
    </source>
</evidence>
<evidence type="ECO:0000313" key="4">
    <source>
        <dbReference type="Proteomes" id="UP000762676"/>
    </source>
</evidence>
<feature type="chain" id="PRO_5043741493" evidence="1">
    <location>
        <begin position="22"/>
        <end position="194"/>
    </location>
</feature>
<keyword evidence="1" id="KW-0732">Signal</keyword>
<dbReference type="SUPFAM" id="SSF55797">
    <property type="entry name" value="PR-1-like"/>
    <property type="match status" value="1"/>
</dbReference>
<dbReference type="AlphaFoldDB" id="A0AAV4GAE1"/>
<keyword evidence="4" id="KW-1185">Reference proteome</keyword>
<reference evidence="3 4" key="1">
    <citation type="journal article" date="2021" name="Elife">
        <title>Chloroplast acquisition without the gene transfer in kleptoplastic sea slugs, Plakobranchus ocellatus.</title>
        <authorList>
            <person name="Maeda T."/>
            <person name="Takahashi S."/>
            <person name="Yoshida T."/>
            <person name="Shimamura S."/>
            <person name="Takaki Y."/>
            <person name="Nagai Y."/>
            <person name="Toyoda A."/>
            <person name="Suzuki Y."/>
            <person name="Arimoto A."/>
            <person name="Ishii H."/>
            <person name="Satoh N."/>
            <person name="Nishiyama T."/>
            <person name="Hasebe M."/>
            <person name="Maruyama T."/>
            <person name="Minagawa J."/>
            <person name="Obokata J."/>
            <person name="Shigenobu S."/>
        </authorList>
    </citation>
    <scope>NUCLEOTIDE SEQUENCE [LARGE SCALE GENOMIC DNA]</scope>
</reference>
<dbReference type="PANTHER" id="PTHR10334">
    <property type="entry name" value="CYSTEINE-RICH SECRETORY PROTEIN-RELATED"/>
    <property type="match status" value="1"/>
</dbReference>
<evidence type="ECO:0000259" key="2">
    <source>
        <dbReference type="SMART" id="SM00198"/>
    </source>
</evidence>
<accession>A0AAV4GAE1</accession>
<proteinExistence type="predicted"/>
<dbReference type="Pfam" id="PF00188">
    <property type="entry name" value="CAP"/>
    <property type="match status" value="1"/>
</dbReference>
<dbReference type="InterPro" id="IPR014044">
    <property type="entry name" value="CAP_dom"/>
</dbReference>
<dbReference type="EMBL" id="BMAT01011958">
    <property type="protein sequence ID" value="GFR82733.1"/>
    <property type="molecule type" value="Genomic_DNA"/>
</dbReference>
<protein>
    <submittedName>
        <fullName evidence="3">Cysteine-rich venom protein</fullName>
    </submittedName>
</protein>
<feature type="signal peptide" evidence="1">
    <location>
        <begin position="1"/>
        <end position="21"/>
    </location>
</feature>
<dbReference type="Proteomes" id="UP000762676">
    <property type="component" value="Unassembled WGS sequence"/>
</dbReference>
<name>A0AAV4GAE1_9GAST</name>